<dbReference type="RefSeq" id="WP_085199782.1">
    <property type="nucleotide sequence ID" value="NZ_JACKVI010000012.1"/>
</dbReference>
<protein>
    <submittedName>
        <fullName evidence="1">Uncharacterized protein</fullName>
    </submittedName>
</protein>
<evidence type="ECO:0000313" key="1">
    <source>
        <dbReference type="EMBL" id="ORV56972.1"/>
    </source>
</evidence>
<dbReference type="OrthoDB" id="4728200at2"/>
<dbReference type="STRING" id="1260918.AWC06_01930"/>
<dbReference type="AlphaFoldDB" id="A0A1X1UJJ0"/>
<organism evidence="1 2">
    <name type="scientific">Mycobacterium fragae</name>
    <dbReference type="NCBI Taxonomy" id="1260918"/>
    <lineage>
        <taxon>Bacteria</taxon>
        <taxon>Bacillati</taxon>
        <taxon>Actinomycetota</taxon>
        <taxon>Actinomycetes</taxon>
        <taxon>Mycobacteriales</taxon>
        <taxon>Mycobacteriaceae</taxon>
        <taxon>Mycobacterium</taxon>
    </lineage>
</organism>
<keyword evidence="2" id="KW-1185">Reference proteome</keyword>
<dbReference type="EMBL" id="LQOW01000031">
    <property type="protein sequence ID" value="ORV56972.1"/>
    <property type="molecule type" value="Genomic_DNA"/>
</dbReference>
<sequence length="91" mass="10299">MGSPWPGPGYALDQTGNWGPAKWEYNWAARSTLEELGTFADELGKVGWEMVNFTMVPLNIRAVARGNAVQAMNQQSYENWLYTAMFKRILP</sequence>
<proteinExistence type="predicted"/>
<accession>A0A1X1UJJ0</accession>
<name>A0A1X1UJJ0_9MYCO</name>
<reference evidence="1 2" key="1">
    <citation type="submission" date="2016-01" db="EMBL/GenBank/DDBJ databases">
        <title>The new phylogeny of the genus Mycobacterium.</title>
        <authorList>
            <person name="Tarcisio F."/>
            <person name="Conor M."/>
            <person name="Antonella G."/>
            <person name="Elisabetta G."/>
            <person name="Giulia F.S."/>
            <person name="Sara T."/>
            <person name="Anna F."/>
            <person name="Clotilde B."/>
            <person name="Roberto B."/>
            <person name="Veronica D.S."/>
            <person name="Fabio R."/>
            <person name="Monica P."/>
            <person name="Olivier J."/>
            <person name="Enrico T."/>
            <person name="Nicola S."/>
        </authorList>
    </citation>
    <scope>NUCLEOTIDE SEQUENCE [LARGE SCALE GENOMIC DNA]</scope>
    <source>
        <strain evidence="1 2">DSM 45731</strain>
    </source>
</reference>
<gene>
    <name evidence="1" type="ORF">AWC06_01930</name>
</gene>
<dbReference type="Proteomes" id="UP000194000">
    <property type="component" value="Unassembled WGS sequence"/>
</dbReference>
<evidence type="ECO:0000313" key="2">
    <source>
        <dbReference type="Proteomes" id="UP000194000"/>
    </source>
</evidence>
<comment type="caution">
    <text evidence="1">The sequence shown here is derived from an EMBL/GenBank/DDBJ whole genome shotgun (WGS) entry which is preliminary data.</text>
</comment>